<reference evidence="1" key="1">
    <citation type="journal article" date="2020" name="Nature">
        <title>Giant virus diversity and host interactions through global metagenomics.</title>
        <authorList>
            <person name="Schulz F."/>
            <person name="Roux S."/>
            <person name="Paez-Espino D."/>
            <person name="Jungbluth S."/>
            <person name="Walsh D.A."/>
            <person name="Denef V.J."/>
            <person name="McMahon K.D."/>
            <person name="Konstantinidis K.T."/>
            <person name="Eloe-Fadrosh E.A."/>
            <person name="Kyrpides N.C."/>
            <person name="Woyke T."/>
        </authorList>
    </citation>
    <scope>NUCLEOTIDE SEQUENCE</scope>
    <source>
        <strain evidence="1">GVMAG-S-1035118-87</strain>
    </source>
</reference>
<proteinExistence type="predicted"/>
<evidence type="ECO:0000313" key="1">
    <source>
        <dbReference type="EMBL" id="QHS78952.1"/>
    </source>
</evidence>
<protein>
    <submittedName>
        <fullName evidence="1">Uncharacterized protein</fullName>
    </submittedName>
</protein>
<dbReference type="EMBL" id="MN740625">
    <property type="protein sequence ID" value="QHS78952.1"/>
    <property type="molecule type" value="Genomic_DNA"/>
</dbReference>
<name>A0A6C0AGU8_9ZZZZ</name>
<sequence length="109" mass="12291">MHYSSKNSKPKRPDYPMIPIMILNCPPEFATTVKVLFLRAFVAGFVFRAHGAASTLTYPTTTLMKRSAKRVLNALECKKNVIAFIFSSALVRSSLKQFIGTKYKTILMK</sequence>
<organism evidence="1">
    <name type="scientific">viral metagenome</name>
    <dbReference type="NCBI Taxonomy" id="1070528"/>
    <lineage>
        <taxon>unclassified sequences</taxon>
        <taxon>metagenomes</taxon>
        <taxon>organismal metagenomes</taxon>
    </lineage>
</organism>
<accession>A0A6C0AGU8</accession>
<dbReference type="AlphaFoldDB" id="A0A6C0AGU8"/>